<feature type="compositionally biased region" description="Low complexity" evidence="8">
    <location>
        <begin position="775"/>
        <end position="785"/>
    </location>
</feature>
<dbReference type="Proteomes" id="UP001230268">
    <property type="component" value="Unassembled WGS sequence"/>
</dbReference>
<dbReference type="PANTHER" id="PTHR42765:SF1">
    <property type="entry name" value="ISOLEUCINE--TRNA LIGASE, MITOCHONDRIAL"/>
    <property type="match status" value="1"/>
</dbReference>
<dbReference type="GO" id="GO:0004822">
    <property type="term" value="F:isoleucine-tRNA ligase activity"/>
    <property type="evidence" value="ECO:0007669"/>
    <property type="project" value="UniProtKB-EC"/>
</dbReference>
<dbReference type="GO" id="GO:0005524">
    <property type="term" value="F:ATP binding"/>
    <property type="evidence" value="ECO:0007669"/>
    <property type="project" value="UniProtKB-KW"/>
</dbReference>
<evidence type="ECO:0000256" key="1">
    <source>
        <dbReference type="ARBA" id="ARBA00013165"/>
    </source>
</evidence>
<feature type="compositionally biased region" description="Polar residues" evidence="8">
    <location>
        <begin position="742"/>
        <end position="759"/>
    </location>
</feature>
<keyword evidence="4" id="KW-0067">ATP-binding</keyword>
<dbReference type="InterPro" id="IPR014729">
    <property type="entry name" value="Rossmann-like_a/b/a_fold"/>
</dbReference>
<evidence type="ECO:0000256" key="8">
    <source>
        <dbReference type="SAM" id="MobiDB-lite"/>
    </source>
</evidence>
<dbReference type="PANTHER" id="PTHR42765">
    <property type="entry name" value="SOLEUCYL-TRNA SYNTHETASE"/>
    <property type="match status" value="1"/>
</dbReference>
<evidence type="ECO:0000259" key="10">
    <source>
        <dbReference type="Pfam" id="PF00133"/>
    </source>
</evidence>
<feature type="compositionally biased region" description="Basic and acidic residues" evidence="8">
    <location>
        <begin position="760"/>
        <end position="774"/>
    </location>
</feature>
<dbReference type="GO" id="GO:0032543">
    <property type="term" value="P:mitochondrial translation"/>
    <property type="evidence" value="ECO:0007669"/>
    <property type="project" value="TreeGrafter"/>
</dbReference>
<feature type="chain" id="PRO_5042204892" description="isoleucine--tRNA ligase" evidence="9">
    <location>
        <begin position="19"/>
        <end position="1208"/>
    </location>
</feature>
<feature type="domain" description="Aminoacyl-tRNA synthetase class Ia" evidence="10">
    <location>
        <begin position="131"/>
        <end position="840"/>
    </location>
</feature>
<dbReference type="EC" id="6.1.1.5" evidence="1"/>
<feature type="signal peptide" evidence="9">
    <location>
        <begin position="1"/>
        <end position="18"/>
    </location>
</feature>
<feature type="compositionally biased region" description="Acidic residues" evidence="8">
    <location>
        <begin position="1173"/>
        <end position="1182"/>
    </location>
</feature>
<feature type="compositionally biased region" description="Acidic residues" evidence="8">
    <location>
        <begin position="1141"/>
        <end position="1165"/>
    </location>
</feature>
<dbReference type="InterPro" id="IPR050081">
    <property type="entry name" value="Ile-tRNA_ligase"/>
</dbReference>
<feature type="domain" description="Methionyl/Valyl/Leucyl/Isoleucyl-tRNA synthetase anticodon-binding" evidence="11">
    <location>
        <begin position="891"/>
        <end position="1035"/>
    </location>
</feature>
<dbReference type="Gene3D" id="3.90.740.10">
    <property type="entry name" value="Valyl/Leucyl/Isoleucyl-tRNA synthetase, editing domain"/>
    <property type="match status" value="1"/>
</dbReference>
<feature type="compositionally biased region" description="Pro residues" evidence="8">
    <location>
        <begin position="1198"/>
        <end position="1208"/>
    </location>
</feature>
<dbReference type="GO" id="GO:0005739">
    <property type="term" value="C:mitochondrion"/>
    <property type="evidence" value="ECO:0007669"/>
    <property type="project" value="TreeGrafter"/>
</dbReference>
<comment type="caution">
    <text evidence="12">The sequence shown here is derived from an EMBL/GenBank/DDBJ whole genome shotgun (WGS) entry which is preliminary data.</text>
</comment>
<accession>A0AAD8LK23</accession>
<dbReference type="AlphaFoldDB" id="A0AAD8LK23"/>
<evidence type="ECO:0000256" key="4">
    <source>
        <dbReference type="ARBA" id="ARBA00022840"/>
    </source>
</evidence>
<dbReference type="InterPro" id="IPR002300">
    <property type="entry name" value="aa-tRNA-synth_Ia"/>
</dbReference>
<evidence type="ECO:0000259" key="11">
    <source>
        <dbReference type="Pfam" id="PF08264"/>
    </source>
</evidence>
<keyword evidence="6" id="KW-0030">Aminoacyl-tRNA synthetase</keyword>
<dbReference type="PRINTS" id="PR00984">
    <property type="entry name" value="TRNASYNTHILE"/>
</dbReference>
<protein>
    <recommendedName>
        <fullName evidence="1">isoleucine--tRNA ligase</fullName>
        <ecNumber evidence="1">6.1.1.5</ecNumber>
    </recommendedName>
    <alternativeName>
        <fullName evidence="7">Isoleucyl-tRNA synthetase</fullName>
    </alternativeName>
</protein>
<dbReference type="Pfam" id="PF00133">
    <property type="entry name" value="tRNA-synt_1"/>
    <property type="match status" value="1"/>
</dbReference>
<evidence type="ECO:0000256" key="7">
    <source>
        <dbReference type="ARBA" id="ARBA00032665"/>
    </source>
</evidence>
<dbReference type="InterPro" id="IPR013155">
    <property type="entry name" value="M/V/L/I-tRNA-synth_anticd-bd"/>
</dbReference>
<organism evidence="12 13">
    <name type="scientific">Babesia gibsoni</name>
    <dbReference type="NCBI Taxonomy" id="33632"/>
    <lineage>
        <taxon>Eukaryota</taxon>
        <taxon>Sar</taxon>
        <taxon>Alveolata</taxon>
        <taxon>Apicomplexa</taxon>
        <taxon>Aconoidasida</taxon>
        <taxon>Piroplasmida</taxon>
        <taxon>Babesiidae</taxon>
        <taxon>Babesia</taxon>
    </lineage>
</organism>
<evidence type="ECO:0000313" key="12">
    <source>
        <dbReference type="EMBL" id="KAK1443684.1"/>
    </source>
</evidence>
<dbReference type="Gene3D" id="3.40.50.620">
    <property type="entry name" value="HUPs"/>
    <property type="match status" value="2"/>
</dbReference>
<evidence type="ECO:0000256" key="9">
    <source>
        <dbReference type="SAM" id="SignalP"/>
    </source>
</evidence>
<dbReference type="SUPFAM" id="SSF47323">
    <property type="entry name" value="Anticodon-binding domain of a subclass of class I aminoacyl-tRNA synthetases"/>
    <property type="match status" value="1"/>
</dbReference>
<dbReference type="GO" id="GO:0006428">
    <property type="term" value="P:isoleucyl-tRNA aminoacylation"/>
    <property type="evidence" value="ECO:0007669"/>
    <property type="project" value="InterPro"/>
</dbReference>
<evidence type="ECO:0000256" key="6">
    <source>
        <dbReference type="ARBA" id="ARBA00023146"/>
    </source>
</evidence>
<dbReference type="InterPro" id="IPR002301">
    <property type="entry name" value="Ile-tRNA-ligase"/>
</dbReference>
<keyword evidence="13" id="KW-1185">Reference proteome</keyword>
<dbReference type="Pfam" id="PF08264">
    <property type="entry name" value="Anticodon_1"/>
    <property type="match status" value="1"/>
</dbReference>
<evidence type="ECO:0000256" key="3">
    <source>
        <dbReference type="ARBA" id="ARBA00022741"/>
    </source>
</evidence>
<keyword evidence="2" id="KW-0436">Ligase</keyword>
<keyword evidence="5" id="KW-0648">Protein biosynthesis</keyword>
<dbReference type="InterPro" id="IPR009008">
    <property type="entry name" value="Val/Leu/Ile-tRNA-synth_edit"/>
</dbReference>
<reference evidence="12" key="1">
    <citation type="submission" date="2023-08" db="EMBL/GenBank/DDBJ databases">
        <title>Draft sequence of the Babesia gibsoni genome.</title>
        <authorList>
            <person name="Yamagishi J.Y."/>
            <person name="Xuan X.X."/>
        </authorList>
    </citation>
    <scope>NUCLEOTIDE SEQUENCE</scope>
    <source>
        <strain evidence="12">Azabu</strain>
    </source>
</reference>
<proteinExistence type="predicted"/>
<gene>
    <name evidence="12" type="ORF">BgAZ_205600</name>
</gene>
<dbReference type="GO" id="GO:0002161">
    <property type="term" value="F:aminoacyl-tRNA deacylase activity"/>
    <property type="evidence" value="ECO:0007669"/>
    <property type="project" value="InterPro"/>
</dbReference>
<dbReference type="InterPro" id="IPR009080">
    <property type="entry name" value="tRNAsynth_Ia_anticodon-bd"/>
</dbReference>
<dbReference type="SUPFAM" id="SSF50677">
    <property type="entry name" value="ValRS/IleRS/LeuRS editing domain"/>
    <property type="match status" value="1"/>
</dbReference>
<keyword evidence="9" id="KW-0732">Signal</keyword>
<feature type="region of interest" description="Disordered" evidence="8">
    <location>
        <begin position="728"/>
        <end position="786"/>
    </location>
</feature>
<evidence type="ECO:0000313" key="13">
    <source>
        <dbReference type="Proteomes" id="UP001230268"/>
    </source>
</evidence>
<evidence type="ECO:0000256" key="2">
    <source>
        <dbReference type="ARBA" id="ARBA00022598"/>
    </source>
</evidence>
<evidence type="ECO:0000256" key="5">
    <source>
        <dbReference type="ARBA" id="ARBA00022917"/>
    </source>
</evidence>
<name>A0AAD8LK23_BABGI</name>
<dbReference type="Gene3D" id="1.10.730.20">
    <property type="match status" value="1"/>
</dbReference>
<dbReference type="SUPFAM" id="SSF52374">
    <property type="entry name" value="Nucleotidylyl transferase"/>
    <property type="match status" value="1"/>
</dbReference>
<dbReference type="PROSITE" id="PS51257">
    <property type="entry name" value="PROKAR_LIPOPROTEIN"/>
    <property type="match status" value="1"/>
</dbReference>
<keyword evidence="3" id="KW-0547">Nucleotide-binding</keyword>
<feature type="region of interest" description="Disordered" evidence="8">
    <location>
        <begin position="1134"/>
        <end position="1208"/>
    </location>
</feature>
<dbReference type="EMBL" id="JAVEPI010000002">
    <property type="protein sequence ID" value="KAK1443684.1"/>
    <property type="molecule type" value="Genomic_DNA"/>
</dbReference>
<sequence length="1208" mass="138334">MWLRGSLIVHLFLWSSLSISCYQLNGNRTVSGGIHGPENRYPSLVNRDNHGRQHPGASFAYTQDVSPTPDMAYMDDKEIEESLNLPQNLWPKRKHFIKAALERQIRIQKFWKDNDIYRYLLQRRMSNFCNKSYSETKVTKLTRVILDGPPYANGDAHYGHFLNKTIKDVLLKAALLEGKLALFLPGWDCHGIPIESKVLSATEDKLGDLRRGITDAGIPRAVDVRQRCSQVASRSIQSQTDTFERSGVWGFWKEFYATYHFYYEKKVMESFLELHDRKLIYRARCPQNYSVASKSVLADSELLSEERDVLTAVVAFKIVDPKPVLESLGFHRPLAAVKLACWTTLPWTIPGNRGLLINGDLEYDVYYRDGTLYLLNNNDDFGIFEQKQHVGKVTGETLVGLKYLHPFTDAEYEVHDHDGIMDNKGTGIVHSAPAHGFLDFRLLASQKNFTIKDTFVNDPNVVCNIIDENEVFYKGVHLLLDGKSIRDVNSDKLRELLGDDLLHHSTRRVAVDVDWRYGNQTHVRITKQWCLSLRERNVCLDNLKNIKMEPEASRNYLNNIILHRAKDWCISRQRVWGTPIPIAFVSNEALENEELSKLCSFDERAEGHMTGEYRIAVDIETLPNYELGDRVFRKMQYHTDTVDVWFESALAQRVTLSRLREILRDLSRSAGFAKDFAFKHISPEYAVEGQDQFRGWYQSSMLLNSMLGGDSPIFARRMITHGFVKDDTGKKLSKRNQKQETSDGASTQAEDSGPSGINENQEKLDDGSQKKPDCSQHSSSSSVDSTCGINTVTGKSLMSMIGSEYYDDPELVDLDSPKCVGADILRLWVCSNDFLQKDIRLNPANLSEAHDFAKKVANFFKYAIGVTHDCKITNDRCRLRAYKFNALDIHFLKLSYDLVKEARVSFREGKFHRVVRELEMFLKKFSTIYISYCKDSLYCDVKHGFKRTSAQIIIRRIMRNVLSVVAPLMPHMAEDVFQTFNHHSPPPTKRKDPHKVKSVFGERWYKIPHYLERIKIKEGITLAMDLRTVVNSMNSKTDNQDLIIVCTSDEHLHKVLKLETKYKLDLRQLFNVAEVKLRLAPEKGMEQHAVRHLDGYSLYLVPSSYKKCKRCWLYRGNLKLGFCERCAILLSTKTPESMDSPQEELVENPDVDAETPFDDEQELSSDEGSFLPDDSEGVEDNDTTPYGMPPVFDDAPNNGPPFEKPLGP</sequence>